<dbReference type="GO" id="GO:0008270">
    <property type="term" value="F:zinc ion binding"/>
    <property type="evidence" value="ECO:0007669"/>
    <property type="project" value="InterPro"/>
</dbReference>
<dbReference type="Pfam" id="PF04082">
    <property type="entry name" value="Fungal_trans"/>
    <property type="match status" value="1"/>
</dbReference>
<keyword evidence="2" id="KW-0805">Transcription regulation</keyword>
<dbReference type="CDD" id="cd00067">
    <property type="entry name" value="GAL4"/>
    <property type="match status" value="1"/>
</dbReference>
<evidence type="ECO:0000256" key="2">
    <source>
        <dbReference type="ARBA" id="ARBA00023015"/>
    </source>
</evidence>
<dbReference type="InterPro" id="IPR036864">
    <property type="entry name" value="Zn2-C6_fun-type_DNA-bd_sf"/>
</dbReference>
<keyword evidence="4" id="KW-0804">Transcription</keyword>
<keyword evidence="1" id="KW-0479">Metal-binding</keyword>
<dbReference type="VEuPathDB" id="FungiDB:PV10_04209"/>
<dbReference type="InterPro" id="IPR007219">
    <property type="entry name" value="XnlR_reg_dom"/>
</dbReference>
<evidence type="ECO:0000256" key="6">
    <source>
        <dbReference type="SAM" id="MobiDB-lite"/>
    </source>
</evidence>
<dbReference type="GO" id="GO:0000981">
    <property type="term" value="F:DNA-binding transcription factor activity, RNA polymerase II-specific"/>
    <property type="evidence" value="ECO:0007669"/>
    <property type="project" value="InterPro"/>
</dbReference>
<evidence type="ECO:0000313" key="9">
    <source>
        <dbReference type="Proteomes" id="UP000288859"/>
    </source>
</evidence>
<dbReference type="InterPro" id="IPR050797">
    <property type="entry name" value="Carb_Metab_Trans_Reg"/>
</dbReference>
<sequence>MATPPVKKACDACHRRKVRCSGGLPCTNCSQATLQCTYLAIPQKKGPKGSRAKVISEIRDTQQKPTSPRSTPTTRHDSAEFDFNKSPISPSVSRNSALLSQQTIDHCLEFLFTYMSTTSWILDRKILSETLHAQLAVNPEFYCLIASLCAFVMVQPGMNLAVAPGSHHQGEPPRNRYGYANMVIDDIARVRRTINYVENPTLSSVQISFFLFCCYFTLEKQNICWFHLREAATLAQLMSLHEESTYLTVDMTESNFRRRTYWLLLVTERAYAMERHRPLSLHPTIDLPVAREPFEEDVISGTIYLVNLFRCIDDKFMSLWNKDRSQCSSAWLARLQQRLIDAIPPELKTTESQFADVKVTQHWLRIMVWQLSITNGYLSSNSRDTSMTFKFPIEVARDLLNDISNISLLSMEVHGVGLIEKLFDIACTLTDVIACVPIEPSTSSLTSSSTSRVNLGSHTATTSSTTPTSSSTAALETPSEHLNRLVNLISQLRGGASRYLPLLQAKVSENLPSMTAPLNPAPPMNMQMHIKQGYAGALDHVPTPTPPAGALGHVRSQFSAGESGYGAGTGNVNGHGHGHDAGDFNTPYPTNLGHTVSGSTKHKPLDTRLMFHDYSPSIQESTDIDMTPGSVSSSTTTASPYGILGHGHRTTPQRPQDEPYTILAPVPRSIPMSLAAVDVEDRHG</sequence>
<dbReference type="SMART" id="SM00906">
    <property type="entry name" value="Fungal_trans"/>
    <property type="match status" value="1"/>
</dbReference>
<dbReference type="Proteomes" id="UP000288859">
    <property type="component" value="Unassembled WGS sequence"/>
</dbReference>
<evidence type="ECO:0000256" key="4">
    <source>
        <dbReference type="ARBA" id="ARBA00023163"/>
    </source>
</evidence>
<dbReference type="OrthoDB" id="4132249at2759"/>
<dbReference type="PROSITE" id="PS50048">
    <property type="entry name" value="ZN2_CY6_FUNGAL_2"/>
    <property type="match status" value="1"/>
</dbReference>
<feature type="region of interest" description="Disordered" evidence="6">
    <location>
        <begin position="442"/>
        <end position="478"/>
    </location>
</feature>
<keyword evidence="3" id="KW-0238">DNA-binding</keyword>
<accession>A0A438NAQ5</accession>
<evidence type="ECO:0000259" key="7">
    <source>
        <dbReference type="PROSITE" id="PS50048"/>
    </source>
</evidence>
<dbReference type="InterPro" id="IPR001138">
    <property type="entry name" value="Zn2Cys6_DnaBD"/>
</dbReference>
<dbReference type="GO" id="GO:0006351">
    <property type="term" value="P:DNA-templated transcription"/>
    <property type="evidence" value="ECO:0007669"/>
    <property type="project" value="InterPro"/>
</dbReference>
<dbReference type="Pfam" id="PF00172">
    <property type="entry name" value="Zn_clus"/>
    <property type="match status" value="1"/>
</dbReference>
<organism evidence="8 9">
    <name type="scientific">Exophiala mesophila</name>
    <name type="common">Black yeast-like fungus</name>
    <dbReference type="NCBI Taxonomy" id="212818"/>
    <lineage>
        <taxon>Eukaryota</taxon>
        <taxon>Fungi</taxon>
        <taxon>Dikarya</taxon>
        <taxon>Ascomycota</taxon>
        <taxon>Pezizomycotina</taxon>
        <taxon>Eurotiomycetes</taxon>
        <taxon>Chaetothyriomycetidae</taxon>
        <taxon>Chaetothyriales</taxon>
        <taxon>Herpotrichiellaceae</taxon>
        <taxon>Exophiala</taxon>
    </lineage>
</organism>
<feature type="compositionally biased region" description="Low complexity" evidence="6">
    <location>
        <begin position="459"/>
        <end position="477"/>
    </location>
</feature>
<dbReference type="GO" id="GO:0003677">
    <property type="term" value="F:DNA binding"/>
    <property type="evidence" value="ECO:0007669"/>
    <property type="project" value="UniProtKB-KW"/>
</dbReference>
<evidence type="ECO:0000313" key="8">
    <source>
        <dbReference type="EMBL" id="RVX72852.1"/>
    </source>
</evidence>
<proteinExistence type="predicted"/>
<feature type="region of interest" description="Disordered" evidence="6">
    <location>
        <begin position="620"/>
        <end position="642"/>
    </location>
</feature>
<feature type="compositionally biased region" description="Low complexity" evidence="6">
    <location>
        <begin position="442"/>
        <end position="451"/>
    </location>
</feature>
<dbReference type="EMBL" id="NAJM01000010">
    <property type="protein sequence ID" value="RVX72852.1"/>
    <property type="molecule type" value="Genomic_DNA"/>
</dbReference>
<name>A0A438NAQ5_EXOME</name>
<feature type="region of interest" description="Disordered" evidence="6">
    <location>
        <begin position="59"/>
        <end position="91"/>
    </location>
</feature>
<dbReference type="SUPFAM" id="SSF57701">
    <property type="entry name" value="Zn2/Cys6 DNA-binding domain"/>
    <property type="match status" value="1"/>
</dbReference>
<evidence type="ECO:0000256" key="1">
    <source>
        <dbReference type="ARBA" id="ARBA00022723"/>
    </source>
</evidence>
<dbReference type="SMART" id="SM00066">
    <property type="entry name" value="GAL4"/>
    <property type="match status" value="1"/>
</dbReference>
<dbReference type="PANTHER" id="PTHR31668:SF20">
    <property type="entry name" value="ZN(II)2CYS6 TRANSCRIPTION FACTOR (EUROFUNG)"/>
    <property type="match status" value="1"/>
</dbReference>
<keyword evidence="5" id="KW-0539">Nucleus</keyword>
<protein>
    <recommendedName>
        <fullName evidence="7">Zn(2)-C6 fungal-type domain-containing protein</fullName>
    </recommendedName>
</protein>
<feature type="compositionally biased region" description="Basic and acidic residues" evidence="6">
    <location>
        <begin position="74"/>
        <end position="83"/>
    </location>
</feature>
<gene>
    <name evidence="8" type="ORF">B0A52_03205</name>
</gene>
<dbReference type="CDD" id="cd12148">
    <property type="entry name" value="fungal_TF_MHR"/>
    <property type="match status" value="1"/>
</dbReference>
<dbReference type="PANTHER" id="PTHR31668">
    <property type="entry name" value="GLUCOSE TRANSPORT TRANSCRIPTION REGULATOR RGT1-RELATED-RELATED"/>
    <property type="match status" value="1"/>
</dbReference>
<dbReference type="Gene3D" id="4.10.240.10">
    <property type="entry name" value="Zn(2)-C6 fungal-type DNA-binding domain"/>
    <property type="match status" value="1"/>
</dbReference>
<feature type="domain" description="Zn(2)-C6 fungal-type" evidence="7">
    <location>
        <begin position="9"/>
        <end position="38"/>
    </location>
</feature>
<dbReference type="PROSITE" id="PS00463">
    <property type="entry name" value="ZN2_CY6_FUNGAL_1"/>
    <property type="match status" value="1"/>
</dbReference>
<evidence type="ECO:0000256" key="5">
    <source>
        <dbReference type="ARBA" id="ARBA00023242"/>
    </source>
</evidence>
<feature type="compositionally biased region" description="Polar residues" evidence="6">
    <location>
        <begin position="629"/>
        <end position="639"/>
    </location>
</feature>
<comment type="caution">
    <text evidence="8">The sequence shown here is derived from an EMBL/GenBank/DDBJ whole genome shotgun (WGS) entry which is preliminary data.</text>
</comment>
<dbReference type="AlphaFoldDB" id="A0A438NAQ5"/>
<evidence type="ECO:0000256" key="3">
    <source>
        <dbReference type="ARBA" id="ARBA00023125"/>
    </source>
</evidence>
<reference evidence="8 9" key="1">
    <citation type="submission" date="2017-03" db="EMBL/GenBank/DDBJ databases">
        <title>Genomes of endolithic fungi from Antarctica.</title>
        <authorList>
            <person name="Coleine C."/>
            <person name="Masonjones S."/>
            <person name="Stajich J.E."/>
        </authorList>
    </citation>
    <scope>NUCLEOTIDE SEQUENCE [LARGE SCALE GENOMIC DNA]</scope>
    <source>
        <strain evidence="8 9">CCFEE 6314</strain>
    </source>
</reference>